<organism evidence="1 2">
    <name type="scientific">Deinococcus malanensis</name>
    <dbReference type="NCBI Taxonomy" id="1706855"/>
    <lineage>
        <taxon>Bacteria</taxon>
        <taxon>Thermotogati</taxon>
        <taxon>Deinococcota</taxon>
        <taxon>Deinococci</taxon>
        <taxon>Deinococcales</taxon>
        <taxon>Deinococcaceae</taxon>
        <taxon>Deinococcus</taxon>
    </lineage>
</organism>
<name>A0ABQ2EX49_9DEIO</name>
<reference evidence="2" key="1">
    <citation type="journal article" date="2019" name="Int. J. Syst. Evol. Microbiol.">
        <title>The Global Catalogue of Microorganisms (GCM) 10K type strain sequencing project: providing services to taxonomists for standard genome sequencing and annotation.</title>
        <authorList>
            <consortium name="The Broad Institute Genomics Platform"/>
            <consortium name="The Broad Institute Genome Sequencing Center for Infectious Disease"/>
            <person name="Wu L."/>
            <person name="Ma J."/>
        </authorList>
    </citation>
    <scope>NUCLEOTIDE SEQUENCE [LARGE SCALE GENOMIC DNA]</scope>
    <source>
        <strain evidence="2">JCM 30331</strain>
    </source>
</reference>
<sequence length="345" mass="39345">MFGVFNKRKPEPQLRRGVEIGEMRENALTTVVRLADLGGEIHSFQQKESNLAEVRYKDLNIQVPIVLNLLGLRLYTSLDQCNIHQCGTVTEKAFAYRCIDHVCNTCAGVRAFFDPDSGALTIGVQSAGFDEQYRADTLIDVALFMLEEGVMEARRYLGLPFTDAERPRVTQWQGGFHYGEGFKTFPTATEAFARFLEKKYQCREVTRDATSILLKSGPVQYDVRFFGWRFGYMVTTATREFKHAYQHDERYVRLQERLARPVQGTEPASDLAWNFRDPERSAVAYFQPDGTFVVGEYGFGNIDTDRNGAAFDRVTGAQMLNVKFMTFLAEELSDDLYSDELNRPT</sequence>
<keyword evidence="2" id="KW-1185">Reference proteome</keyword>
<accession>A0ABQ2EX49</accession>
<evidence type="ECO:0000313" key="1">
    <source>
        <dbReference type="EMBL" id="GGK25902.1"/>
    </source>
</evidence>
<evidence type="ECO:0000313" key="2">
    <source>
        <dbReference type="Proteomes" id="UP000647587"/>
    </source>
</evidence>
<dbReference type="Proteomes" id="UP000647587">
    <property type="component" value="Unassembled WGS sequence"/>
</dbReference>
<comment type="caution">
    <text evidence="1">The sequence shown here is derived from an EMBL/GenBank/DDBJ whole genome shotgun (WGS) entry which is preliminary data.</text>
</comment>
<protein>
    <submittedName>
        <fullName evidence="1">Uncharacterized protein</fullName>
    </submittedName>
</protein>
<proteinExistence type="predicted"/>
<dbReference type="EMBL" id="BMPP01000007">
    <property type="protein sequence ID" value="GGK25902.1"/>
    <property type="molecule type" value="Genomic_DNA"/>
</dbReference>
<gene>
    <name evidence="1" type="ORF">GCM10008955_19560</name>
</gene>
<dbReference type="RefSeq" id="WP_189007473.1">
    <property type="nucleotide sequence ID" value="NZ_BMPP01000007.1"/>
</dbReference>